<organism evidence="2 3">
    <name type="scientific">Anaerotruncus colihominis</name>
    <dbReference type="NCBI Taxonomy" id="169435"/>
    <lineage>
        <taxon>Bacteria</taxon>
        <taxon>Bacillati</taxon>
        <taxon>Bacillota</taxon>
        <taxon>Clostridia</taxon>
        <taxon>Eubacteriales</taxon>
        <taxon>Oscillospiraceae</taxon>
        <taxon>Anaerotruncus</taxon>
    </lineage>
</organism>
<dbReference type="RefSeq" id="WP_162222022.1">
    <property type="nucleotide sequence ID" value="NZ_JANJZM010000011.1"/>
</dbReference>
<protein>
    <submittedName>
        <fullName evidence="2">Uncharacterized protein</fullName>
    </submittedName>
</protein>
<dbReference type="Proteomes" id="UP000462501">
    <property type="component" value="Unassembled WGS sequence"/>
</dbReference>
<proteinExistence type="predicted"/>
<comment type="caution">
    <text evidence="2">The sequence shown here is derived from an EMBL/GenBank/DDBJ whole genome shotgun (WGS) entry which is preliminary data.</text>
</comment>
<accession>A0A845T2P5</accession>
<sequence>MDYGLSNILGANALTSLYRLGGASAKNSGISFMNLASATAASSATTAQNVTGVSFKEMCQAKFPGAYYHVMDASNIPQSLWERNDFPFEKFFADEVDESVLNWTPAGAEPAMDSSQVQARFNSILGQTSIVVPPELEEKMKNDPSLANKVMANIDYLFAWNGYPLPGRENSALIVLDENGEVARWRLTSGGGLTGPTEEEQRQFEAEQKAKQKRREENARLAEESALKRRLQEQEAAAIALQHKIVSISGHRELSAPRLATVPTQAILAITQAQVWNSGAIL</sequence>
<evidence type="ECO:0000313" key="2">
    <source>
        <dbReference type="EMBL" id="NDO40762.1"/>
    </source>
</evidence>
<dbReference type="EMBL" id="VIQT01000024">
    <property type="protein sequence ID" value="NDO40762.1"/>
    <property type="molecule type" value="Genomic_DNA"/>
</dbReference>
<name>A0A845T2P5_9FIRM</name>
<gene>
    <name evidence="2" type="ORF">FMM72_16375</name>
</gene>
<keyword evidence="1" id="KW-0175">Coiled coil</keyword>
<evidence type="ECO:0000256" key="1">
    <source>
        <dbReference type="SAM" id="Coils"/>
    </source>
</evidence>
<dbReference type="AlphaFoldDB" id="A0A845T2P5"/>
<feature type="coiled-coil region" evidence="1">
    <location>
        <begin position="204"/>
        <end position="244"/>
    </location>
</feature>
<reference evidence="2 3" key="1">
    <citation type="submission" date="2019-06" db="EMBL/GenBank/DDBJ databases">
        <title>Draft genome sequences of 15 bacterial species constituting the stable defined intestinal microbiota of the GM15 gnotobiotic mouse model.</title>
        <authorList>
            <person name="Elie C."/>
            <person name="Mathieu A."/>
            <person name="Saliou A."/>
            <person name="Darnaud M."/>
            <person name="Leulier F."/>
            <person name="Tamellini A."/>
        </authorList>
    </citation>
    <scope>NUCLEOTIDE SEQUENCE [LARGE SCALE GENOMIC DNA]</scope>
    <source>
        <strain evidence="2 3">JM4-15</strain>
    </source>
</reference>
<evidence type="ECO:0000313" key="3">
    <source>
        <dbReference type="Proteomes" id="UP000462501"/>
    </source>
</evidence>